<dbReference type="SUPFAM" id="SSF52540">
    <property type="entry name" value="P-loop containing nucleoside triphosphate hydrolases"/>
    <property type="match status" value="1"/>
</dbReference>
<organism evidence="2 3">
    <name type="scientific">Tetraparma gracilis</name>
    <dbReference type="NCBI Taxonomy" id="2962635"/>
    <lineage>
        <taxon>Eukaryota</taxon>
        <taxon>Sar</taxon>
        <taxon>Stramenopiles</taxon>
        <taxon>Ochrophyta</taxon>
        <taxon>Bolidophyceae</taxon>
        <taxon>Parmales</taxon>
        <taxon>Triparmaceae</taxon>
        <taxon>Tetraparma</taxon>
    </lineage>
</organism>
<keyword evidence="3" id="KW-1185">Reference proteome</keyword>
<protein>
    <recommendedName>
        <fullName evidence="4">Protein-tyrosine sulfotransferase</fullName>
    </recommendedName>
</protein>
<reference evidence="2 3" key="1">
    <citation type="journal article" date="2023" name="Commun. Biol.">
        <title>Genome analysis of Parmales, the sister group of diatoms, reveals the evolutionary specialization of diatoms from phago-mixotrophs to photoautotrophs.</title>
        <authorList>
            <person name="Ban H."/>
            <person name="Sato S."/>
            <person name="Yoshikawa S."/>
            <person name="Yamada K."/>
            <person name="Nakamura Y."/>
            <person name="Ichinomiya M."/>
            <person name="Sato N."/>
            <person name="Blanc-Mathieu R."/>
            <person name="Endo H."/>
            <person name="Kuwata A."/>
            <person name="Ogata H."/>
        </authorList>
    </citation>
    <scope>NUCLEOTIDE SEQUENCE [LARGE SCALE GENOMIC DNA]</scope>
</reference>
<feature type="compositionally biased region" description="Pro residues" evidence="1">
    <location>
        <begin position="1"/>
        <end position="11"/>
    </location>
</feature>
<evidence type="ECO:0000313" key="3">
    <source>
        <dbReference type="Proteomes" id="UP001165060"/>
    </source>
</evidence>
<feature type="region of interest" description="Disordered" evidence="1">
    <location>
        <begin position="1"/>
        <end position="23"/>
    </location>
</feature>
<dbReference type="EMBL" id="BRYB01003892">
    <property type="protein sequence ID" value="GMI22333.1"/>
    <property type="molecule type" value="Genomic_DNA"/>
</dbReference>
<comment type="caution">
    <text evidence="2">The sequence shown here is derived from an EMBL/GenBank/DDBJ whole genome shotgun (WGS) entry which is preliminary data.</text>
</comment>
<proteinExistence type="predicted"/>
<gene>
    <name evidence="2" type="ORF">TeGR_g11964</name>
</gene>
<sequence>MLPFYSPPPRLHSPLPSSARGSKKPSLSSVLTMAALLFLIDPSFSSDPHWFRKHSVFSSSPFSYSSSVTPAAMTPAVAAYLRAESTPTRPVLLLGMHRSGTSLLGGLLSSALSLPVGPPSTLIGPAADNKKGFFENVDVVLQNDDVMRVQRRDYGNVEGFSPARGAEDLMSLHDPALNKGRAQPYNKWDFKKGRRALALYKTLPAFLQKDPRMCITAASWFPFFQVPPAVVFTFRHPLEVAQSMHTREPKAFPIARVLRLWIQYNKSAIEASRGLCTVRTTAERVYGDALYEVSRIRDELVAECGVEGSAIKIEPVDEKFVAEWVDKKLLHEKAGGSEVRTAGLRGCEWPAWKSTADIDKQRQNDERMYEISMQVFCDLESGLAFEEGYEWPQNV</sequence>
<dbReference type="Proteomes" id="UP001165060">
    <property type="component" value="Unassembled WGS sequence"/>
</dbReference>
<evidence type="ECO:0000313" key="2">
    <source>
        <dbReference type="EMBL" id="GMI22333.1"/>
    </source>
</evidence>
<dbReference type="Gene3D" id="3.40.50.300">
    <property type="entry name" value="P-loop containing nucleotide triphosphate hydrolases"/>
    <property type="match status" value="1"/>
</dbReference>
<dbReference type="InterPro" id="IPR027417">
    <property type="entry name" value="P-loop_NTPase"/>
</dbReference>
<evidence type="ECO:0008006" key="4">
    <source>
        <dbReference type="Google" id="ProtNLM"/>
    </source>
</evidence>
<name>A0ABQ6MA84_9STRA</name>
<accession>A0ABQ6MA84</accession>
<evidence type="ECO:0000256" key="1">
    <source>
        <dbReference type="SAM" id="MobiDB-lite"/>
    </source>
</evidence>